<dbReference type="Pfam" id="PF00072">
    <property type="entry name" value="Response_reg"/>
    <property type="match status" value="1"/>
</dbReference>
<dbReference type="GO" id="GO:0006355">
    <property type="term" value="P:regulation of DNA-templated transcription"/>
    <property type="evidence" value="ECO:0007669"/>
    <property type="project" value="InterPro"/>
</dbReference>
<dbReference type="Gene3D" id="3.40.50.2300">
    <property type="match status" value="1"/>
</dbReference>
<dbReference type="InterPro" id="IPR001867">
    <property type="entry name" value="OmpR/PhoB-type_DNA-bd"/>
</dbReference>
<evidence type="ECO:0000259" key="7">
    <source>
        <dbReference type="PROSITE" id="PS51755"/>
    </source>
</evidence>
<dbReference type="FunFam" id="3.40.50.2300:FF:000001">
    <property type="entry name" value="DNA-binding response regulator PhoB"/>
    <property type="match status" value="1"/>
</dbReference>
<dbReference type="InterPro" id="IPR001789">
    <property type="entry name" value="Sig_transdc_resp-reg_receiver"/>
</dbReference>
<dbReference type="GO" id="GO:0000976">
    <property type="term" value="F:transcription cis-regulatory region binding"/>
    <property type="evidence" value="ECO:0007669"/>
    <property type="project" value="TreeGrafter"/>
</dbReference>
<name>E6PFB0_9ZZZZ</name>
<dbReference type="GO" id="GO:0032993">
    <property type="term" value="C:protein-DNA complex"/>
    <property type="evidence" value="ECO:0007669"/>
    <property type="project" value="TreeGrafter"/>
</dbReference>
<dbReference type="CDD" id="cd17574">
    <property type="entry name" value="REC_OmpR"/>
    <property type="match status" value="1"/>
</dbReference>
<dbReference type="InterPro" id="IPR036388">
    <property type="entry name" value="WH-like_DNA-bd_sf"/>
</dbReference>
<dbReference type="FunFam" id="1.10.10.10:FF:000005">
    <property type="entry name" value="Two-component system response regulator"/>
    <property type="match status" value="1"/>
</dbReference>
<dbReference type="InterPro" id="IPR039420">
    <property type="entry name" value="WalR-like"/>
</dbReference>
<dbReference type="InterPro" id="IPR011006">
    <property type="entry name" value="CheY-like_superfamily"/>
</dbReference>
<dbReference type="PROSITE" id="PS50110">
    <property type="entry name" value="RESPONSE_REGULATORY"/>
    <property type="match status" value="1"/>
</dbReference>
<evidence type="ECO:0000256" key="1">
    <source>
        <dbReference type="ARBA" id="ARBA00022553"/>
    </source>
</evidence>
<dbReference type="AlphaFoldDB" id="E6PFB0"/>
<accession>E6PFB0</accession>
<dbReference type="PANTHER" id="PTHR48111:SF22">
    <property type="entry name" value="REGULATOR OF RPOS"/>
    <property type="match status" value="1"/>
</dbReference>
<dbReference type="InterPro" id="IPR016032">
    <property type="entry name" value="Sig_transdc_resp-reg_C-effctor"/>
</dbReference>
<sequence>MDATVKQRRIVVVEDDAAIARVLQLELQHEGYHVELAQNGVEGLELALKEPDLVILDLMLPRMDGMEVCRRIRAKSRVPIIMLTAKDRVPDRVAGLDIGANDYLTKPFATEELLARVRAQLRERAPQDRSIVYKDVVMDRDRHEVRRGGKEIALTAKEYALLEYLLLHRNKVHTRDELFNGVWGSDFLGDSNLIDVYVRYLRGKLEEGFDEKLISTVRGIGYTIKD</sequence>
<proteinExistence type="predicted"/>
<protein>
    <submittedName>
        <fullName evidence="8">Two-component response regulator (YkoH)</fullName>
    </submittedName>
</protein>
<dbReference type="CDD" id="cd00383">
    <property type="entry name" value="trans_reg_C"/>
    <property type="match status" value="1"/>
</dbReference>
<dbReference type="PANTHER" id="PTHR48111">
    <property type="entry name" value="REGULATOR OF RPOS"/>
    <property type="match status" value="1"/>
</dbReference>
<gene>
    <name evidence="8" type="primary">ykoG</name>
    <name evidence="8" type="ORF">CARN1_0321</name>
</gene>
<dbReference type="SMART" id="SM00862">
    <property type="entry name" value="Trans_reg_C"/>
    <property type="match status" value="1"/>
</dbReference>
<comment type="caution">
    <text evidence="8">The sequence shown here is derived from an EMBL/GenBank/DDBJ whole genome shotgun (WGS) entry which is preliminary data.</text>
</comment>
<reference evidence="8" key="1">
    <citation type="submission" date="2009-10" db="EMBL/GenBank/DDBJ databases">
        <title>Diversity of trophic interactions inside an arsenic-rich microbial ecosystem.</title>
        <authorList>
            <person name="Bertin P.N."/>
            <person name="Heinrich-Salmeron A."/>
            <person name="Pelletier E."/>
            <person name="Goulhen-Chollet F."/>
            <person name="Arsene-Ploetze F."/>
            <person name="Gallien S."/>
            <person name="Calteau A."/>
            <person name="Vallenet D."/>
            <person name="Casiot C."/>
            <person name="Chane-Woon-Ming B."/>
            <person name="Giloteaux L."/>
            <person name="Barakat M."/>
            <person name="Bonnefoy V."/>
            <person name="Bruneel O."/>
            <person name="Chandler M."/>
            <person name="Cleiss J."/>
            <person name="Duran R."/>
            <person name="Elbaz-Poulichet F."/>
            <person name="Fonknechten N."/>
            <person name="Lauga B."/>
            <person name="Mornico D."/>
            <person name="Ortet P."/>
            <person name="Schaeffer C."/>
            <person name="Siguier P."/>
            <person name="Alexander Thil Smith A."/>
            <person name="Van Dorsselaer A."/>
            <person name="Weissenbach J."/>
            <person name="Medigue C."/>
            <person name="Le Paslier D."/>
        </authorList>
    </citation>
    <scope>NUCLEOTIDE SEQUENCE</scope>
</reference>
<dbReference type="Pfam" id="PF00486">
    <property type="entry name" value="Trans_reg_C"/>
    <property type="match status" value="1"/>
</dbReference>
<evidence type="ECO:0000256" key="5">
    <source>
        <dbReference type="ARBA" id="ARBA00023163"/>
    </source>
</evidence>
<dbReference type="GO" id="GO:0005829">
    <property type="term" value="C:cytosol"/>
    <property type="evidence" value="ECO:0007669"/>
    <property type="project" value="TreeGrafter"/>
</dbReference>
<dbReference type="Gene3D" id="1.10.10.10">
    <property type="entry name" value="Winged helix-like DNA-binding domain superfamily/Winged helix DNA-binding domain"/>
    <property type="match status" value="1"/>
</dbReference>
<keyword evidence="3" id="KW-0805">Transcription regulation</keyword>
<evidence type="ECO:0000259" key="6">
    <source>
        <dbReference type="PROSITE" id="PS50110"/>
    </source>
</evidence>
<dbReference type="Gene3D" id="6.10.250.690">
    <property type="match status" value="1"/>
</dbReference>
<feature type="domain" description="OmpR/PhoB-type" evidence="7">
    <location>
        <begin position="128"/>
        <end position="226"/>
    </location>
</feature>
<dbReference type="SUPFAM" id="SSF46894">
    <property type="entry name" value="C-terminal effector domain of the bipartite response regulators"/>
    <property type="match status" value="1"/>
</dbReference>
<keyword evidence="4" id="KW-0238">DNA-binding</keyword>
<dbReference type="SUPFAM" id="SSF52172">
    <property type="entry name" value="CheY-like"/>
    <property type="match status" value="1"/>
</dbReference>
<dbReference type="EMBL" id="CABL01000005">
    <property type="protein sequence ID" value="CBH75146.1"/>
    <property type="molecule type" value="Genomic_DNA"/>
</dbReference>
<dbReference type="SMART" id="SM00448">
    <property type="entry name" value="REC"/>
    <property type="match status" value="1"/>
</dbReference>
<keyword evidence="1" id="KW-0597">Phosphoprotein</keyword>
<organism evidence="8">
    <name type="scientific">mine drainage metagenome</name>
    <dbReference type="NCBI Taxonomy" id="410659"/>
    <lineage>
        <taxon>unclassified sequences</taxon>
        <taxon>metagenomes</taxon>
        <taxon>ecological metagenomes</taxon>
    </lineage>
</organism>
<dbReference type="PROSITE" id="PS51755">
    <property type="entry name" value="OMPR_PHOB"/>
    <property type="match status" value="1"/>
</dbReference>
<feature type="domain" description="Response regulatory" evidence="6">
    <location>
        <begin position="9"/>
        <end position="121"/>
    </location>
</feature>
<evidence type="ECO:0000256" key="3">
    <source>
        <dbReference type="ARBA" id="ARBA00023015"/>
    </source>
</evidence>
<evidence type="ECO:0000256" key="4">
    <source>
        <dbReference type="ARBA" id="ARBA00023125"/>
    </source>
</evidence>
<evidence type="ECO:0000256" key="2">
    <source>
        <dbReference type="ARBA" id="ARBA00023012"/>
    </source>
</evidence>
<keyword evidence="5" id="KW-0804">Transcription</keyword>
<keyword evidence="2" id="KW-0902">Two-component regulatory system</keyword>
<dbReference type="GO" id="GO:0000156">
    <property type="term" value="F:phosphorelay response regulator activity"/>
    <property type="evidence" value="ECO:0007669"/>
    <property type="project" value="TreeGrafter"/>
</dbReference>
<evidence type="ECO:0000313" key="8">
    <source>
        <dbReference type="EMBL" id="CBH75146.1"/>
    </source>
</evidence>